<name>A0ABQ5KIE6_9EUKA</name>
<dbReference type="Proteomes" id="UP001057375">
    <property type="component" value="Unassembled WGS sequence"/>
</dbReference>
<keyword evidence="2" id="KW-1185">Reference proteome</keyword>
<gene>
    <name evidence="1" type="ORF">ADUPG1_006469</name>
</gene>
<proteinExistence type="predicted"/>
<comment type="caution">
    <text evidence="1">The sequence shown here is derived from an EMBL/GenBank/DDBJ whole genome shotgun (WGS) entry which is preliminary data.</text>
</comment>
<sequence>MYTSSKEQDGLLQQQISIRDYGSLRRLGVRTLQQVEQLHITKTTQYVDHFSLHSHNSAIRVHLITNHTISMSVCPLCHQDNTQTHVFGGCREMMNIYTTRHHEIRKFIAEFIRIKLQTAVREEVIEGHLRYDILVGEGEATKWLDITVTYEDARLHSIEKRLSEKKEKYGDNGCVQ</sequence>
<evidence type="ECO:0008006" key="3">
    <source>
        <dbReference type="Google" id="ProtNLM"/>
    </source>
</evidence>
<reference evidence="1" key="1">
    <citation type="submission" date="2022-03" db="EMBL/GenBank/DDBJ databases">
        <title>Draft genome sequence of Aduncisulcus paluster, a free-living microaerophilic Fornicata.</title>
        <authorList>
            <person name="Yuyama I."/>
            <person name="Kume K."/>
            <person name="Tamura T."/>
            <person name="Inagaki Y."/>
            <person name="Hashimoto T."/>
        </authorList>
    </citation>
    <scope>NUCLEOTIDE SEQUENCE</scope>
    <source>
        <strain evidence="1">NY0171</strain>
    </source>
</reference>
<organism evidence="1 2">
    <name type="scientific">Aduncisulcus paluster</name>
    <dbReference type="NCBI Taxonomy" id="2918883"/>
    <lineage>
        <taxon>Eukaryota</taxon>
        <taxon>Metamonada</taxon>
        <taxon>Carpediemonas-like organisms</taxon>
        <taxon>Aduncisulcus</taxon>
    </lineage>
</organism>
<accession>A0ABQ5KIE6</accession>
<evidence type="ECO:0000313" key="2">
    <source>
        <dbReference type="Proteomes" id="UP001057375"/>
    </source>
</evidence>
<evidence type="ECO:0000313" key="1">
    <source>
        <dbReference type="EMBL" id="GKT32282.1"/>
    </source>
</evidence>
<protein>
    <recommendedName>
        <fullName evidence="3">Reverse transcriptase zinc-binding domain-containing protein</fullName>
    </recommendedName>
</protein>
<dbReference type="EMBL" id="BQXS01009964">
    <property type="protein sequence ID" value="GKT32282.1"/>
    <property type="molecule type" value="Genomic_DNA"/>
</dbReference>